<protein>
    <submittedName>
        <fullName evidence="2">HNH endonuclease</fullName>
    </submittedName>
</protein>
<dbReference type="SMART" id="SM00507">
    <property type="entry name" value="HNHc"/>
    <property type="match status" value="1"/>
</dbReference>
<gene>
    <name evidence="2" type="primary">149</name>
    <name evidence="2" type="ORF">SEA_GODONK_149</name>
</gene>
<reference evidence="2 3" key="1">
    <citation type="submission" date="2019-03" db="EMBL/GenBank/DDBJ databases">
        <authorList>
            <person name="Douthitt C."/>
            <person name="D'Elia T."/>
            <person name="Bockoras C."/>
            <person name="Boss C."/>
            <person name="Clemons M."/>
            <person name="Green W."/>
            <person name="Harel H."/>
            <person name="Larralde J."/>
            <person name="Lopez M."/>
            <person name="Magana D."/>
            <person name="Miguel M."/>
            <person name="Muschweck L."/>
            <person name="Olivos K."/>
            <person name="Racette D."/>
            <person name="Reynolds M."/>
            <person name="Ru Y."/>
            <person name="Santana M."/>
            <person name="Simon R."/>
            <person name="Smotrilla K."/>
            <person name="Sufficool B."/>
            <person name="Tamayo B."/>
            <person name="Tirado E."/>
            <person name="Vajanyi M."/>
            <person name="Weger M."/>
            <person name="Wehr A."/>
            <person name="Whitaker K."/>
            <person name="Garlena R.A."/>
            <person name="Russell D.A."/>
            <person name="Pope W.H."/>
            <person name="Jacobs-Sera D."/>
            <person name="Hatfull G.F."/>
        </authorList>
    </citation>
    <scope>NUCLEOTIDE SEQUENCE [LARGE SCALE GENOMIC DNA]</scope>
</reference>
<dbReference type="GO" id="GO:0004519">
    <property type="term" value="F:endonuclease activity"/>
    <property type="evidence" value="ECO:0007669"/>
    <property type="project" value="UniProtKB-KW"/>
</dbReference>
<proteinExistence type="predicted"/>
<keyword evidence="2" id="KW-0378">Hydrolase</keyword>
<dbReference type="CDD" id="cd00085">
    <property type="entry name" value="HNHc"/>
    <property type="match status" value="1"/>
</dbReference>
<dbReference type="GeneID" id="55012985"/>
<evidence type="ECO:0000313" key="2">
    <source>
        <dbReference type="EMBL" id="QBZ72750.1"/>
    </source>
</evidence>
<keyword evidence="2" id="KW-0255">Endonuclease</keyword>
<evidence type="ECO:0000313" key="3">
    <source>
        <dbReference type="Proteomes" id="UP000297070"/>
    </source>
</evidence>
<evidence type="ECO:0000259" key="1">
    <source>
        <dbReference type="SMART" id="SM00507"/>
    </source>
</evidence>
<accession>A0A4D6E253</accession>
<dbReference type="EMBL" id="MK620899">
    <property type="protein sequence ID" value="QBZ72750.1"/>
    <property type="molecule type" value="Genomic_DNA"/>
</dbReference>
<sequence length="147" mass="17049">MMPRTYTLDELRNAIAQSKSWNEVGRLLGHESRARYARIVADRERINYTHFLGQSWNKGNKTRSSIEKSLVKGKFVKNLRARLIEDGVKEAKCERCGIVEWNGEPAPLELDHINGDNTDNRLENLRILCPNCHAQTPTWRRKKSKPH</sequence>
<dbReference type="RefSeq" id="YP_009821515.1">
    <property type="nucleotide sequence ID" value="NC_048176.1"/>
</dbReference>
<keyword evidence="3" id="KW-1185">Reference proteome</keyword>
<dbReference type="Pfam" id="PF13392">
    <property type="entry name" value="HNH_3"/>
    <property type="match status" value="1"/>
</dbReference>
<name>A0A4D6E253_9CAUD</name>
<dbReference type="Proteomes" id="UP000297070">
    <property type="component" value="Segment"/>
</dbReference>
<feature type="domain" description="HNH nuclease" evidence="1">
    <location>
        <begin position="83"/>
        <end position="134"/>
    </location>
</feature>
<keyword evidence="2" id="KW-0540">Nuclease</keyword>
<organism evidence="2 3">
    <name type="scientific">Gordonia phage GodonK</name>
    <dbReference type="NCBI Taxonomy" id="2562192"/>
    <lineage>
        <taxon>Viruses</taxon>
        <taxon>Duplodnaviria</taxon>
        <taxon>Heunggongvirae</taxon>
        <taxon>Uroviricota</taxon>
        <taxon>Caudoviricetes</taxon>
        <taxon>Godonkavirus</taxon>
        <taxon>Godonkavirus godonK</taxon>
    </lineage>
</organism>
<dbReference type="InterPro" id="IPR003615">
    <property type="entry name" value="HNH_nuc"/>
</dbReference>
<dbReference type="KEGG" id="vg:55012985"/>